<dbReference type="AlphaFoldDB" id="A0A8C6WDC4"/>
<organism evidence="2 3">
    <name type="scientific">Nannospalax galili</name>
    <name type="common">Northern Israeli blind subterranean mole rat</name>
    <name type="synonym">Spalax galili</name>
    <dbReference type="NCBI Taxonomy" id="1026970"/>
    <lineage>
        <taxon>Eukaryota</taxon>
        <taxon>Metazoa</taxon>
        <taxon>Chordata</taxon>
        <taxon>Craniata</taxon>
        <taxon>Vertebrata</taxon>
        <taxon>Euteleostomi</taxon>
        <taxon>Mammalia</taxon>
        <taxon>Eutheria</taxon>
        <taxon>Euarchontoglires</taxon>
        <taxon>Glires</taxon>
        <taxon>Rodentia</taxon>
        <taxon>Myomorpha</taxon>
        <taxon>Muroidea</taxon>
        <taxon>Spalacidae</taxon>
        <taxon>Spalacinae</taxon>
        <taxon>Nannospalax</taxon>
    </lineage>
</organism>
<reference evidence="2" key="1">
    <citation type="submission" date="2025-08" db="UniProtKB">
        <authorList>
            <consortium name="Ensembl"/>
        </authorList>
    </citation>
    <scope>IDENTIFICATION</scope>
</reference>
<evidence type="ECO:0000256" key="1">
    <source>
        <dbReference type="SAM" id="MobiDB-lite"/>
    </source>
</evidence>
<keyword evidence="3" id="KW-1185">Reference proteome</keyword>
<evidence type="ECO:0000313" key="2">
    <source>
        <dbReference type="Ensembl" id="ENSNGAP00000025877.1"/>
    </source>
</evidence>
<sequence length="52" mass="5775">GIYLTASNTTGHLKNHPPQLTYDGDFRETKEQEMSKETASPPSHLRSGGEIF</sequence>
<name>A0A8C6WDC4_NANGA</name>
<feature type="region of interest" description="Disordered" evidence="1">
    <location>
        <begin position="1"/>
        <end position="52"/>
    </location>
</feature>
<proteinExistence type="predicted"/>
<dbReference type="Ensembl" id="ENSNGAT00000031601.1">
    <property type="protein sequence ID" value="ENSNGAP00000025877.1"/>
    <property type="gene ID" value="ENSNGAG00000023693.1"/>
</dbReference>
<evidence type="ECO:0000313" key="3">
    <source>
        <dbReference type="Proteomes" id="UP000694381"/>
    </source>
</evidence>
<accession>A0A8C6WDC4</accession>
<feature type="compositionally biased region" description="Polar residues" evidence="1">
    <location>
        <begin position="1"/>
        <end position="12"/>
    </location>
</feature>
<dbReference type="GeneTree" id="ENSGT00940000168689"/>
<protein>
    <submittedName>
        <fullName evidence="2">Uncharacterized protein</fullName>
    </submittedName>
</protein>
<feature type="compositionally biased region" description="Basic and acidic residues" evidence="1">
    <location>
        <begin position="24"/>
        <end position="36"/>
    </location>
</feature>
<dbReference type="Proteomes" id="UP000694381">
    <property type="component" value="Unassembled WGS sequence"/>
</dbReference>
<reference evidence="2" key="2">
    <citation type="submission" date="2025-09" db="UniProtKB">
        <authorList>
            <consortium name="Ensembl"/>
        </authorList>
    </citation>
    <scope>IDENTIFICATION</scope>
</reference>